<name>A0AAE1DW53_9GAST</name>
<dbReference type="EMBL" id="JAWDGP010002226">
    <property type="protein sequence ID" value="KAK3784575.1"/>
    <property type="molecule type" value="Genomic_DNA"/>
</dbReference>
<dbReference type="Proteomes" id="UP001283361">
    <property type="component" value="Unassembled WGS sequence"/>
</dbReference>
<organism evidence="1 2">
    <name type="scientific">Elysia crispata</name>
    <name type="common">lettuce slug</name>
    <dbReference type="NCBI Taxonomy" id="231223"/>
    <lineage>
        <taxon>Eukaryota</taxon>
        <taxon>Metazoa</taxon>
        <taxon>Spiralia</taxon>
        <taxon>Lophotrochozoa</taxon>
        <taxon>Mollusca</taxon>
        <taxon>Gastropoda</taxon>
        <taxon>Heterobranchia</taxon>
        <taxon>Euthyneura</taxon>
        <taxon>Panpulmonata</taxon>
        <taxon>Sacoglossa</taxon>
        <taxon>Placobranchoidea</taxon>
        <taxon>Plakobranchidae</taxon>
        <taxon>Elysia</taxon>
    </lineage>
</organism>
<accession>A0AAE1DW53</accession>
<keyword evidence="2" id="KW-1185">Reference proteome</keyword>
<protein>
    <submittedName>
        <fullName evidence="1">Uncharacterized protein</fullName>
    </submittedName>
</protein>
<sequence>MATNPIATGYGPSSSRTLRILFDGDERNFSLWETKFLGFMRIRNLQAVFKDLDTDDIEVDESQNEEAYAELVQVLDDRSLSLIIRDAKNDGRIALKILRNHYRPTGKPRVITLYTQLTSLVKSLMPERCRRTHLRQPARCDGPEGSAQ</sequence>
<dbReference type="AlphaFoldDB" id="A0AAE1DW53"/>
<proteinExistence type="predicted"/>
<comment type="caution">
    <text evidence="1">The sequence shown here is derived from an EMBL/GenBank/DDBJ whole genome shotgun (WGS) entry which is preliminary data.</text>
</comment>
<gene>
    <name evidence="1" type="ORF">RRG08_003383</name>
</gene>
<reference evidence="1" key="1">
    <citation type="journal article" date="2023" name="G3 (Bethesda)">
        <title>A reference genome for the long-term kleptoplast-retaining sea slug Elysia crispata morphotype clarki.</title>
        <authorList>
            <person name="Eastman K.E."/>
            <person name="Pendleton A.L."/>
            <person name="Shaikh M.A."/>
            <person name="Suttiyut T."/>
            <person name="Ogas R."/>
            <person name="Tomko P."/>
            <person name="Gavelis G."/>
            <person name="Widhalm J.R."/>
            <person name="Wisecaver J.H."/>
        </authorList>
    </citation>
    <scope>NUCLEOTIDE SEQUENCE</scope>
    <source>
        <strain evidence="1">ECLA1</strain>
    </source>
</reference>
<evidence type="ECO:0000313" key="1">
    <source>
        <dbReference type="EMBL" id="KAK3784575.1"/>
    </source>
</evidence>
<evidence type="ECO:0000313" key="2">
    <source>
        <dbReference type="Proteomes" id="UP001283361"/>
    </source>
</evidence>